<name>A0A251X7J9_9GAMM</name>
<dbReference type="OrthoDB" id="974738at2"/>
<reference evidence="3 4" key="1">
    <citation type="submission" date="2016-12" db="EMBL/GenBank/DDBJ databases">
        <title>Thioflexothrix psekupsii D3 genome sequencing and assembly.</title>
        <authorList>
            <person name="Fomenkov A."/>
            <person name="Vincze T."/>
            <person name="Grabovich M."/>
            <person name="Anton B.P."/>
            <person name="Dubinina G."/>
            <person name="Orlova M."/>
            <person name="Belousova E."/>
            <person name="Roberts R.J."/>
        </authorList>
    </citation>
    <scope>NUCLEOTIDE SEQUENCE [LARGE SCALE GENOMIC DNA]</scope>
    <source>
        <strain evidence="3">D3</strain>
    </source>
</reference>
<keyword evidence="4" id="KW-1185">Reference proteome</keyword>
<gene>
    <name evidence="3" type="ORF">TPSD3_06085</name>
</gene>
<protein>
    <recommendedName>
        <fullName evidence="2">Porin domain-containing protein</fullName>
    </recommendedName>
</protein>
<evidence type="ECO:0000313" key="3">
    <source>
        <dbReference type="EMBL" id="OUD13910.1"/>
    </source>
</evidence>
<feature type="signal peptide" evidence="1">
    <location>
        <begin position="1"/>
        <end position="23"/>
    </location>
</feature>
<proteinExistence type="predicted"/>
<dbReference type="EMBL" id="MSLT01000012">
    <property type="protein sequence ID" value="OUD13910.1"/>
    <property type="molecule type" value="Genomic_DNA"/>
</dbReference>
<dbReference type="Proteomes" id="UP000194798">
    <property type="component" value="Unassembled WGS sequence"/>
</dbReference>
<evidence type="ECO:0000313" key="4">
    <source>
        <dbReference type="Proteomes" id="UP000194798"/>
    </source>
</evidence>
<feature type="domain" description="Porin" evidence="2">
    <location>
        <begin position="12"/>
        <end position="355"/>
    </location>
</feature>
<evidence type="ECO:0000256" key="1">
    <source>
        <dbReference type="SAM" id="SignalP"/>
    </source>
</evidence>
<dbReference type="SUPFAM" id="SSF56935">
    <property type="entry name" value="Porins"/>
    <property type="match status" value="1"/>
</dbReference>
<dbReference type="GO" id="GO:0015288">
    <property type="term" value="F:porin activity"/>
    <property type="evidence" value="ECO:0007669"/>
    <property type="project" value="InterPro"/>
</dbReference>
<comment type="caution">
    <text evidence="3">The sequence shown here is derived from an EMBL/GenBank/DDBJ whole genome shotgun (WGS) entry which is preliminary data.</text>
</comment>
<keyword evidence="1" id="KW-0732">Signal</keyword>
<accession>A0A251X7J9</accession>
<dbReference type="RefSeq" id="WP_086487694.1">
    <property type="nucleotide sequence ID" value="NZ_MSLT01000012.1"/>
</dbReference>
<dbReference type="GO" id="GO:0016020">
    <property type="term" value="C:membrane"/>
    <property type="evidence" value="ECO:0007669"/>
    <property type="project" value="InterPro"/>
</dbReference>
<evidence type="ECO:0000259" key="2">
    <source>
        <dbReference type="Pfam" id="PF13609"/>
    </source>
</evidence>
<dbReference type="InterPro" id="IPR033900">
    <property type="entry name" value="Gram_neg_porin_domain"/>
</dbReference>
<sequence>MFQKTTLSIACASVLIAVSPWVAADVTLKGHVNRAIMYADDGVDSETFFVDNDNSSTRIIIDARHPLNDDVTVGAQFEVEQQSQASNEVSMGTYPNHNAFRERKLETYFMSKKMGTLWLGQGDTASKATSEVDLSGTAVASYADTSGTGGALHWRAADGSKLGDKFTIGSVTTYFDGLGRNDRVRYDTPKLAGFMLSASAVTAEQYDVALRYDNDFGFMKLAGAVAYADFADAPPSKLPGAESQFNGSISALFDFGLNLTLSAGTTDFKKLSDLTDTLKDTLEDDRERDEPVNYWGKLGYQFSALPLGKTAVSVEYGETLDLAAQGDTYKTYGASLVQNIDAASTELFLHYQGFELDRDNGVNPEDIFIVMGGARVKF</sequence>
<organism evidence="3 4">
    <name type="scientific">Thioflexithrix psekupsensis</name>
    <dbReference type="NCBI Taxonomy" id="1570016"/>
    <lineage>
        <taxon>Bacteria</taxon>
        <taxon>Pseudomonadati</taxon>
        <taxon>Pseudomonadota</taxon>
        <taxon>Gammaproteobacteria</taxon>
        <taxon>Thiotrichales</taxon>
        <taxon>Thioflexithrix</taxon>
    </lineage>
</organism>
<dbReference type="AlphaFoldDB" id="A0A251X7J9"/>
<feature type="chain" id="PRO_5013168682" description="Porin domain-containing protein" evidence="1">
    <location>
        <begin position="24"/>
        <end position="378"/>
    </location>
</feature>
<dbReference type="Gene3D" id="2.40.160.10">
    <property type="entry name" value="Porin"/>
    <property type="match status" value="1"/>
</dbReference>
<dbReference type="InterPro" id="IPR023614">
    <property type="entry name" value="Porin_dom_sf"/>
</dbReference>
<dbReference type="Pfam" id="PF13609">
    <property type="entry name" value="Porin_4"/>
    <property type="match status" value="1"/>
</dbReference>